<name>A0A1X2HB09_SYNRA</name>
<dbReference type="Proteomes" id="UP000242180">
    <property type="component" value="Unassembled WGS sequence"/>
</dbReference>
<accession>A0A1X2HB09</accession>
<gene>
    <name evidence="2" type="ORF">BCR43DRAFT_493707</name>
</gene>
<dbReference type="SUPFAM" id="SSF50249">
    <property type="entry name" value="Nucleic acid-binding proteins"/>
    <property type="match status" value="1"/>
</dbReference>
<evidence type="ECO:0000256" key="1">
    <source>
        <dbReference type="SAM" id="MobiDB-lite"/>
    </source>
</evidence>
<feature type="region of interest" description="Disordered" evidence="1">
    <location>
        <begin position="99"/>
        <end position="129"/>
    </location>
</feature>
<dbReference type="InterPro" id="IPR012340">
    <property type="entry name" value="NA-bd_OB-fold"/>
</dbReference>
<dbReference type="InParanoid" id="A0A1X2HB09"/>
<dbReference type="EMBL" id="MCGN01000006">
    <property type="protein sequence ID" value="ORY95853.1"/>
    <property type="molecule type" value="Genomic_DNA"/>
</dbReference>
<proteinExistence type="predicted"/>
<keyword evidence="3" id="KW-1185">Reference proteome</keyword>
<dbReference type="AlphaFoldDB" id="A0A1X2HB09"/>
<comment type="caution">
    <text evidence="2">The sequence shown here is derived from an EMBL/GenBank/DDBJ whole genome shotgun (WGS) entry which is preliminary data.</text>
</comment>
<evidence type="ECO:0000313" key="2">
    <source>
        <dbReference type="EMBL" id="ORY95853.1"/>
    </source>
</evidence>
<organism evidence="2 3">
    <name type="scientific">Syncephalastrum racemosum</name>
    <name type="common">Filamentous fungus</name>
    <dbReference type="NCBI Taxonomy" id="13706"/>
    <lineage>
        <taxon>Eukaryota</taxon>
        <taxon>Fungi</taxon>
        <taxon>Fungi incertae sedis</taxon>
        <taxon>Mucoromycota</taxon>
        <taxon>Mucoromycotina</taxon>
        <taxon>Mucoromycetes</taxon>
        <taxon>Mucorales</taxon>
        <taxon>Syncephalastraceae</taxon>
        <taxon>Syncephalastrum</taxon>
    </lineage>
</organism>
<sequence length="129" mass="14469">MTQMSTIASLKPDQYGIELTFQVAHKLMTLEADDNPNDQLHTYLVADTSASIIFHTRQNLKPGERVHITRAYTQVTDRTSRGGGGPMSLVALEPHQCQRLDTNGHSSDPIPLPDHLPNMSNMQYERRLS</sequence>
<protein>
    <submittedName>
        <fullName evidence="2">Uncharacterized protein</fullName>
    </submittedName>
</protein>
<reference evidence="2 3" key="1">
    <citation type="submission" date="2016-07" db="EMBL/GenBank/DDBJ databases">
        <title>Pervasive Adenine N6-methylation of Active Genes in Fungi.</title>
        <authorList>
            <consortium name="DOE Joint Genome Institute"/>
            <person name="Mondo S.J."/>
            <person name="Dannebaum R.O."/>
            <person name="Kuo R.C."/>
            <person name="Labutti K."/>
            <person name="Haridas S."/>
            <person name="Kuo A."/>
            <person name="Salamov A."/>
            <person name="Ahrendt S.R."/>
            <person name="Lipzen A."/>
            <person name="Sullivan W."/>
            <person name="Andreopoulos W.B."/>
            <person name="Clum A."/>
            <person name="Lindquist E."/>
            <person name="Daum C."/>
            <person name="Ramamoorthy G.K."/>
            <person name="Gryganskyi A."/>
            <person name="Culley D."/>
            <person name="Magnuson J.K."/>
            <person name="James T.Y."/>
            <person name="O'Malley M.A."/>
            <person name="Stajich J.E."/>
            <person name="Spatafora J.W."/>
            <person name="Visel A."/>
            <person name="Grigoriev I.V."/>
        </authorList>
    </citation>
    <scope>NUCLEOTIDE SEQUENCE [LARGE SCALE GENOMIC DNA]</scope>
    <source>
        <strain evidence="2 3">NRRL 2496</strain>
    </source>
</reference>
<dbReference type="OrthoDB" id="2274046at2759"/>
<evidence type="ECO:0000313" key="3">
    <source>
        <dbReference type="Proteomes" id="UP000242180"/>
    </source>
</evidence>